<gene>
    <name evidence="13" type="primary">PRO2</name>
    <name evidence="13" type="ORF">OHK93_001192</name>
</gene>
<evidence type="ECO:0000256" key="9">
    <source>
        <dbReference type="ARBA" id="ARBA00060997"/>
    </source>
</evidence>
<evidence type="ECO:0000256" key="11">
    <source>
        <dbReference type="ARBA" id="ARBA00077451"/>
    </source>
</evidence>
<dbReference type="GO" id="GO:0004350">
    <property type="term" value="F:glutamate-5-semialdehyde dehydrogenase activity"/>
    <property type="evidence" value="ECO:0007669"/>
    <property type="project" value="UniProtKB-EC"/>
</dbReference>
<dbReference type="InterPro" id="IPR000965">
    <property type="entry name" value="GPR_dom"/>
</dbReference>
<keyword evidence="14" id="KW-1185">Reference proteome</keyword>
<dbReference type="InterPro" id="IPR012134">
    <property type="entry name" value="Glu-5-SA_DH"/>
</dbReference>
<evidence type="ECO:0000259" key="12">
    <source>
        <dbReference type="Pfam" id="PF00171"/>
    </source>
</evidence>
<dbReference type="NCBIfam" id="NF001221">
    <property type="entry name" value="PRK00197.1"/>
    <property type="match status" value="1"/>
</dbReference>
<comment type="similarity">
    <text evidence="9">Belongs to the gamma-glutamyl phosphate reductase family.</text>
</comment>
<proteinExistence type="inferred from homology"/>
<comment type="pathway">
    <text evidence="1">Amino-acid biosynthesis; L-proline biosynthesis; L-glutamate 5-semialdehyde from L-glutamate: step 2/2.</text>
</comment>
<evidence type="ECO:0000313" key="14">
    <source>
        <dbReference type="Proteomes" id="UP001161017"/>
    </source>
</evidence>
<dbReference type="GO" id="GO:0008652">
    <property type="term" value="P:amino acid biosynthetic process"/>
    <property type="evidence" value="ECO:0007669"/>
    <property type="project" value="UniProtKB-KW"/>
</dbReference>
<evidence type="ECO:0000313" key="13">
    <source>
        <dbReference type="EMBL" id="MDI1489993.1"/>
    </source>
</evidence>
<protein>
    <recommendedName>
        <fullName evidence="2">glutamate-5-semialdehyde dehydrogenase</fullName>
        <ecNumber evidence="2">1.2.1.41</ecNumber>
    </recommendedName>
    <alternativeName>
        <fullName evidence="11">Glutamate-5-semialdehyde dehydrogenase</fullName>
    </alternativeName>
    <alternativeName>
        <fullName evidence="10">Glutamyl-gamma-semialdehyde dehydrogenase</fullName>
    </alternativeName>
</protein>
<sequence length="463" mass="49160">MSVTDSSPLEIAKAASISSRSLAILPTEARNDALTAVHAALSSERSNILAANAEDLRLAAKAAEEGELSQSVLKRLDLGRQGKYEDMLKGILDVRALEDPINKVSLRTKLDDGLELERVTCPIGVLLIIFEARPEVIANIASLAIKSGNAAILKGGKETTLSFLSIARVISTALSNTSVPNAAIQLVTARSAIASLLTQDQHIDLCIPRGSNELVRYIKNNTRIPVLGHADGLCNIYIHSDADVDMAVKILLDAKLGYPAACNAVETLLIDESALSSVGAKIADALLQRGVSLRCDALSKAILARTLDAGKAAILQDAAETDFSTEFLAPILAIKTIPTPSTATSPTEAAYVSTSLAIAHINAHSSHHTDAIITANPVMAKQFQAGVDSACVFWNTSTRMADGMRFGFGTEVGISTNKIHARGPVGLEGIVIYKYLISGQGQVAGEYYEGEGGRKWKHERMEI</sequence>
<keyword evidence="6 13" id="KW-0560">Oxidoreductase</keyword>
<dbReference type="Gene3D" id="3.40.309.10">
    <property type="entry name" value="Aldehyde Dehydrogenase, Chain A, domain 2"/>
    <property type="match status" value="1"/>
</dbReference>
<dbReference type="EMBL" id="JAPUFD010000010">
    <property type="protein sequence ID" value="MDI1489993.1"/>
    <property type="molecule type" value="Genomic_DNA"/>
</dbReference>
<dbReference type="InterPro" id="IPR016162">
    <property type="entry name" value="Ald_DH_N"/>
</dbReference>
<dbReference type="NCBIfam" id="TIGR00407">
    <property type="entry name" value="proA"/>
    <property type="match status" value="1"/>
</dbReference>
<dbReference type="PANTHER" id="PTHR11063">
    <property type="entry name" value="GLUTAMATE SEMIALDEHYDE DEHYDROGENASE"/>
    <property type="match status" value="1"/>
</dbReference>
<dbReference type="Proteomes" id="UP001161017">
    <property type="component" value="Unassembled WGS sequence"/>
</dbReference>
<dbReference type="EC" id="1.2.1.41" evidence="2"/>
<name>A0AA43TVZ2_9LECA</name>
<dbReference type="FunFam" id="3.40.309.10:FF:000006">
    <property type="entry name" value="Gamma-glutamyl phosphate reductase"/>
    <property type="match status" value="1"/>
</dbReference>
<evidence type="ECO:0000256" key="6">
    <source>
        <dbReference type="ARBA" id="ARBA00023002"/>
    </source>
</evidence>
<keyword evidence="5" id="KW-0521">NADP</keyword>
<evidence type="ECO:0000256" key="10">
    <source>
        <dbReference type="ARBA" id="ARBA00075718"/>
    </source>
</evidence>
<comment type="catalytic activity">
    <reaction evidence="7">
        <text>L-glutamate 5-semialdehyde + phosphate + NADP(+) = L-glutamyl 5-phosphate + NADPH + H(+)</text>
        <dbReference type="Rhea" id="RHEA:19541"/>
        <dbReference type="ChEBI" id="CHEBI:15378"/>
        <dbReference type="ChEBI" id="CHEBI:43474"/>
        <dbReference type="ChEBI" id="CHEBI:57783"/>
        <dbReference type="ChEBI" id="CHEBI:58066"/>
        <dbReference type="ChEBI" id="CHEBI:58274"/>
        <dbReference type="ChEBI" id="CHEBI:58349"/>
        <dbReference type="EC" id="1.2.1.41"/>
    </reaction>
</comment>
<evidence type="ECO:0000256" key="3">
    <source>
        <dbReference type="ARBA" id="ARBA00022605"/>
    </source>
</evidence>
<dbReference type="InterPro" id="IPR016163">
    <property type="entry name" value="Ald_DH_C"/>
</dbReference>
<dbReference type="InterPro" id="IPR015590">
    <property type="entry name" value="Aldehyde_DH_dom"/>
</dbReference>
<accession>A0AA43TVZ2</accession>
<dbReference type="GO" id="GO:0050661">
    <property type="term" value="F:NADP binding"/>
    <property type="evidence" value="ECO:0007669"/>
    <property type="project" value="InterPro"/>
</dbReference>
<evidence type="ECO:0000256" key="4">
    <source>
        <dbReference type="ARBA" id="ARBA00022650"/>
    </source>
</evidence>
<evidence type="ECO:0000256" key="8">
    <source>
        <dbReference type="ARBA" id="ARBA00059423"/>
    </source>
</evidence>
<feature type="domain" description="Aldehyde dehydrogenase" evidence="12">
    <location>
        <begin position="19"/>
        <end position="286"/>
    </location>
</feature>
<organism evidence="13 14">
    <name type="scientific">Ramalina farinacea</name>
    <dbReference type="NCBI Taxonomy" id="258253"/>
    <lineage>
        <taxon>Eukaryota</taxon>
        <taxon>Fungi</taxon>
        <taxon>Dikarya</taxon>
        <taxon>Ascomycota</taxon>
        <taxon>Pezizomycotina</taxon>
        <taxon>Lecanoromycetes</taxon>
        <taxon>OSLEUM clade</taxon>
        <taxon>Lecanoromycetidae</taxon>
        <taxon>Lecanorales</taxon>
        <taxon>Lecanorineae</taxon>
        <taxon>Ramalinaceae</taxon>
        <taxon>Ramalina</taxon>
    </lineage>
</organism>
<evidence type="ECO:0000256" key="2">
    <source>
        <dbReference type="ARBA" id="ARBA00013002"/>
    </source>
</evidence>
<dbReference type="Gene3D" id="3.40.605.10">
    <property type="entry name" value="Aldehyde Dehydrogenase, Chain A, domain 1"/>
    <property type="match status" value="1"/>
</dbReference>
<dbReference type="CDD" id="cd07079">
    <property type="entry name" value="ALDH_F18-19_ProA-GPR"/>
    <property type="match status" value="1"/>
</dbReference>
<dbReference type="InterPro" id="IPR016161">
    <property type="entry name" value="Ald_DH/histidinol_DH"/>
</dbReference>
<dbReference type="PANTHER" id="PTHR11063:SF8">
    <property type="entry name" value="DELTA-1-PYRROLINE-5-CARBOXYLATE SYNTHASE"/>
    <property type="match status" value="1"/>
</dbReference>
<keyword evidence="4" id="KW-0641">Proline biosynthesis</keyword>
<keyword evidence="3" id="KW-0028">Amino-acid biosynthesis</keyword>
<dbReference type="HAMAP" id="MF_00412">
    <property type="entry name" value="ProA"/>
    <property type="match status" value="1"/>
</dbReference>
<comment type="function">
    <text evidence="8">Catalyzes the NADPH dependent reduction of L-gamma-glutamyl 5-phosphate into L-glutamate 5-semialdehyde and phosphate. The product spontaneously undergoes cyclization to form 1-pyrroline-5-carboxylate.</text>
</comment>
<dbReference type="AlphaFoldDB" id="A0AA43TVZ2"/>
<reference evidence="13" key="1">
    <citation type="journal article" date="2023" name="Genome Biol. Evol.">
        <title>First Whole Genome Sequence and Flow Cytometry Genome Size Data for the Lichen-Forming Fungus Ramalina farinacea (Ascomycota).</title>
        <authorList>
            <person name="Llewellyn T."/>
            <person name="Mian S."/>
            <person name="Hill R."/>
            <person name="Leitch I.J."/>
            <person name="Gaya E."/>
        </authorList>
    </citation>
    <scope>NUCLEOTIDE SEQUENCE</scope>
    <source>
        <strain evidence="13">LIQ254RAFAR</strain>
    </source>
</reference>
<comment type="caution">
    <text evidence="13">The sequence shown here is derived from an EMBL/GenBank/DDBJ whole genome shotgun (WGS) entry which is preliminary data.</text>
</comment>
<evidence type="ECO:0000256" key="5">
    <source>
        <dbReference type="ARBA" id="ARBA00022857"/>
    </source>
</evidence>
<dbReference type="Pfam" id="PF00171">
    <property type="entry name" value="Aldedh"/>
    <property type="match status" value="1"/>
</dbReference>
<dbReference type="PIRSF" id="PIRSF000151">
    <property type="entry name" value="GPR"/>
    <property type="match status" value="1"/>
</dbReference>
<evidence type="ECO:0000256" key="7">
    <source>
        <dbReference type="ARBA" id="ARBA00049024"/>
    </source>
</evidence>
<evidence type="ECO:0000256" key="1">
    <source>
        <dbReference type="ARBA" id="ARBA00004985"/>
    </source>
</evidence>
<dbReference type="SUPFAM" id="SSF53720">
    <property type="entry name" value="ALDH-like"/>
    <property type="match status" value="1"/>
</dbReference>